<dbReference type="InterPro" id="IPR037275">
    <property type="entry name" value="Znf_CTCHY_sf"/>
</dbReference>
<dbReference type="Pfam" id="PF14599">
    <property type="entry name" value="zinc_ribbon_6"/>
    <property type="match status" value="1"/>
</dbReference>
<feature type="region of interest" description="Disordered" evidence="5">
    <location>
        <begin position="799"/>
        <end position="846"/>
    </location>
</feature>
<keyword evidence="10" id="KW-1185">Reference proteome</keyword>
<dbReference type="KEGG" id="bgh:BDBG_09113"/>
<gene>
    <name evidence="9" type="ORF">BDBG_09113</name>
</gene>
<dbReference type="CDD" id="cd16464">
    <property type="entry name" value="RING-H2_Pirh2-like"/>
    <property type="match status" value="1"/>
</dbReference>
<feature type="compositionally biased region" description="Basic and acidic residues" evidence="5">
    <location>
        <begin position="236"/>
        <end position="251"/>
    </location>
</feature>
<dbReference type="AlphaFoldDB" id="A0A179V1Q6"/>
<evidence type="ECO:0000313" key="10">
    <source>
        <dbReference type="Proteomes" id="UP000002038"/>
    </source>
</evidence>
<feature type="region of interest" description="Disordered" evidence="5">
    <location>
        <begin position="98"/>
        <end position="120"/>
    </location>
</feature>
<keyword evidence="2 4" id="KW-0863">Zinc-finger</keyword>
<dbReference type="STRING" id="559298.A0A179V1Q6"/>
<dbReference type="SUPFAM" id="SSF161219">
    <property type="entry name" value="CHY zinc finger-like"/>
    <property type="match status" value="1"/>
</dbReference>
<evidence type="ECO:0000256" key="5">
    <source>
        <dbReference type="SAM" id="MobiDB-lite"/>
    </source>
</evidence>
<feature type="region of interest" description="Disordered" evidence="5">
    <location>
        <begin position="704"/>
        <end position="734"/>
    </location>
</feature>
<feature type="domain" description="CHY-type" evidence="7">
    <location>
        <begin position="406"/>
        <end position="473"/>
    </location>
</feature>
<dbReference type="GeneID" id="8508426"/>
<evidence type="ECO:0000313" key="9">
    <source>
        <dbReference type="EMBL" id="OAT14020.1"/>
    </source>
</evidence>
<feature type="region of interest" description="Disordered" evidence="5">
    <location>
        <begin position="314"/>
        <end position="353"/>
    </location>
</feature>
<dbReference type="InterPro" id="IPR017921">
    <property type="entry name" value="Znf_CTCHY"/>
</dbReference>
<dbReference type="Pfam" id="PF05495">
    <property type="entry name" value="zf-CHY"/>
    <property type="match status" value="1"/>
</dbReference>
<dbReference type="GO" id="GO:0005634">
    <property type="term" value="C:nucleus"/>
    <property type="evidence" value="ECO:0007669"/>
    <property type="project" value="TreeGrafter"/>
</dbReference>
<dbReference type="InterPro" id="IPR008913">
    <property type="entry name" value="Znf_CHY"/>
</dbReference>
<keyword evidence="3" id="KW-0862">Zinc</keyword>
<dbReference type="PROSITE" id="PS51266">
    <property type="entry name" value="ZF_CHY"/>
    <property type="match status" value="1"/>
</dbReference>
<dbReference type="PROSITE" id="PS51270">
    <property type="entry name" value="ZF_CTCHY"/>
    <property type="match status" value="1"/>
</dbReference>
<dbReference type="SUPFAM" id="SSF57850">
    <property type="entry name" value="RING/U-box"/>
    <property type="match status" value="1"/>
</dbReference>
<dbReference type="InterPro" id="IPR037274">
    <property type="entry name" value="Znf_CHY_sf"/>
</dbReference>
<dbReference type="PROSITE" id="PS50089">
    <property type="entry name" value="ZF_RING_2"/>
    <property type="match status" value="1"/>
</dbReference>
<evidence type="ECO:0000259" key="8">
    <source>
        <dbReference type="PROSITE" id="PS51270"/>
    </source>
</evidence>
<dbReference type="RefSeq" id="XP_002620555.2">
    <property type="nucleotide sequence ID" value="XM_002620509.2"/>
</dbReference>
<feature type="compositionally biased region" description="Polar residues" evidence="5">
    <location>
        <begin position="314"/>
        <end position="328"/>
    </location>
</feature>
<evidence type="ECO:0000256" key="2">
    <source>
        <dbReference type="ARBA" id="ARBA00022771"/>
    </source>
</evidence>
<dbReference type="PANTHER" id="PTHR21319">
    <property type="entry name" value="RING FINGER AND CHY ZINC FINGER DOMAIN-CONTAINING PROTEIN 1"/>
    <property type="match status" value="1"/>
</dbReference>
<feature type="compositionally biased region" description="Polar residues" evidence="5">
    <location>
        <begin position="208"/>
        <end position="219"/>
    </location>
</feature>
<dbReference type="GO" id="GO:0006511">
    <property type="term" value="P:ubiquitin-dependent protein catabolic process"/>
    <property type="evidence" value="ECO:0007669"/>
    <property type="project" value="TreeGrafter"/>
</dbReference>
<feature type="region of interest" description="Disordered" evidence="5">
    <location>
        <begin position="758"/>
        <end position="782"/>
    </location>
</feature>
<dbReference type="OrthoDB" id="411372at2759"/>
<keyword evidence="1" id="KW-0479">Metal-binding</keyword>
<name>A0A179V1Q6_BLAGS</name>
<dbReference type="PANTHER" id="PTHR21319:SF0">
    <property type="entry name" value="AND RING FINGER DOMAIN PROTEIN, PUTATIVE (AFU_ORTHOLOGUE AFUA_1G08900)-RELATED"/>
    <property type="match status" value="1"/>
</dbReference>
<dbReference type="GO" id="GO:0061630">
    <property type="term" value="F:ubiquitin protein ligase activity"/>
    <property type="evidence" value="ECO:0007669"/>
    <property type="project" value="TreeGrafter"/>
</dbReference>
<evidence type="ECO:0000259" key="6">
    <source>
        <dbReference type="PROSITE" id="PS50089"/>
    </source>
</evidence>
<dbReference type="Pfam" id="PF13639">
    <property type="entry name" value="zf-RING_2"/>
    <property type="match status" value="1"/>
</dbReference>
<feature type="region of interest" description="Disordered" evidence="5">
    <location>
        <begin position="201"/>
        <end position="261"/>
    </location>
</feature>
<dbReference type="SMART" id="SM00184">
    <property type="entry name" value="RING"/>
    <property type="match status" value="1"/>
</dbReference>
<dbReference type="EMBL" id="GG657482">
    <property type="protein sequence ID" value="OAT14020.1"/>
    <property type="molecule type" value="Genomic_DNA"/>
</dbReference>
<proteinExistence type="predicted"/>
<dbReference type="SUPFAM" id="SSF161245">
    <property type="entry name" value="Zinc hairpin stack"/>
    <property type="match status" value="1"/>
</dbReference>
<evidence type="ECO:0000256" key="4">
    <source>
        <dbReference type="PROSITE-ProRule" id="PRU00601"/>
    </source>
</evidence>
<dbReference type="InterPro" id="IPR013083">
    <property type="entry name" value="Znf_RING/FYVE/PHD"/>
</dbReference>
<evidence type="ECO:0000256" key="3">
    <source>
        <dbReference type="ARBA" id="ARBA00022833"/>
    </source>
</evidence>
<accession>A0A179V1Q6</accession>
<reference evidence="10" key="1">
    <citation type="journal article" date="2015" name="PLoS Genet.">
        <title>The dynamic genome and transcriptome of the human fungal pathogen Blastomyces and close relative Emmonsia.</title>
        <authorList>
            <person name="Munoz J.F."/>
            <person name="Gauthier G.M."/>
            <person name="Desjardins C.A."/>
            <person name="Gallo J.E."/>
            <person name="Holder J."/>
            <person name="Sullivan T.D."/>
            <person name="Marty A.J."/>
            <person name="Carmen J.C."/>
            <person name="Chen Z."/>
            <person name="Ding L."/>
            <person name="Gujja S."/>
            <person name="Magrini V."/>
            <person name="Misas E."/>
            <person name="Mitreva M."/>
            <person name="Priest M."/>
            <person name="Saif S."/>
            <person name="Whiston E.A."/>
            <person name="Young S."/>
            <person name="Zeng Q."/>
            <person name="Goldman W.E."/>
            <person name="Mardis E.R."/>
            <person name="Taylor J.W."/>
            <person name="McEwen J.G."/>
            <person name="Clay O.K."/>
            <person name="Klein B.S."/>
            <person name="Cuomo C.A."/>
        </authorList>
    </citation>
    <scope>NUCLEOTIDE SEQUENCE [LARGE SCALE GENOMIC DNA]</scope>
    <source>
        <strain evidence="10">SLH14081</strain>
    </source>
</reference>
<sequence>MYMYGVHCIELGMDSCTCQVLGVRRQPQLLPYTFLLSSTQPQHPQLDWKCEELEIYTYLYNKYTALRVFYLPFCLMSSYFSSYLSESLLRRARQLQGSLSDPTDAGPETQQTGPETEELRGGIVGADMADPNRSIEGSHIPSQNEVSIAISEDVSHSSTTPHHENAYADLRSEIGVSQLSPSLLHFPVESHAAVLEDMDGTAGRHSADSNNRARQTPTPRSGPVLMDSSSNSLLNLRREDRERTRDLDERSGGQSDPYVVNDFNWNGKAISTLPEDDGMQSLRERIHNIRDAKVSNAEKARLIHALMTENYNSSLNKRYGQSRSPGSSRDQERPWTPVSHGKRSSGHFTATPTSVTSAASLELSYHLTDDDLRPSYAPRHESSSDLTAESIISFPKEIANDDAVEEDNLQLGCQHYKRRVKLQCFTCKCWYPCRFCHDQAEDHVLIRRATQNMLCMVCSTPQPVAQWCKSCGVQAACYYCSVCKLWDNDSQKSIYHCNDCGICRIGQGIGKDYYHCKTCSVCIPISIQQTHRCIERSTQCDCPICGEYMFTSPETVIFMKCGHSIHQKCFSQYSKTSYRCPICSKTIANMEAHFRSLDRTINDQPMPPDFRDTRALISCNDCSAKSAVHYHWLGLKCEICYSYNTMQIRLLTAGDHNDQNTHSHETNGARDISRNISIPIRLTRLPQSSDTQALAESTLLSTMSRSVPANDPNPSLGTPQPADQTASYRRSFSTIPPRTVPAVIGNYFGLHRRSDSVWSISNPRSDENKNTATNNDNDDIDFWGSKAFRPTFGIFGDGKDDDEVVILEDESESIDGSDASDDDEHQEDTDEEDESDIDEIDIFGHR</sequence>
<evidence type="ECO:0000259" key="7">
    <source>
        <dbReference type="PROSITE" id="PS51266"/>
    </source>
</evidence>
<dbReference type="GO" id="GO:0008270">
    <property type="term" value="F:zinc ion binding"/>
    <property type="evidence" value="ECO:0007669"/>
    <property type="project" value="UniProtKB-KW"/>
</dbReference>
<protein>
    <submittedName>
        <fullName evidence="9">CHY zinc finger domain-containing protein</fullName>
    </submittedName>
</protein>
<dbReference type="Gene3D" id="3.30.40.10">
    <property type="entry name" value="Zinc/RING finger domain, C3HC4 (zinc finger)"/>
    <property type="match status" value="1"/>
</dbReference>
<dbReference type="InterPro" id="IPR039512">
    <property type="entry name" value="RCHY1_zinc-ribbon"/>
</dbReference>
<feature type="domain" description="CTCHY-type" evidence="8">
    <location>
        <begin position="475"/>
        <end position="541"/>
    </location>
</feature>
<dbReference type="VEuPathDB" id="FungiDB:BDBG_09113"/>
<dbReference type="Gene3D" id="2.20.28.10">
    <property type="match status" value="1"/>
</dbReference>
<dbReference type="GO" id="GO:0016567">
    <property type="term" value="P:protein ubiquitination"/>
    <property type="evidence" value="ECO:0007669"/>
    <property type="project" value="TreeGrafter"/>
</dbReference>
<organism evidence="9 10">
    <name type="scientific">Blastomyces gilchristii (strain SLH14081)</name>
    <name type="common">Blastomyces dermatitidis</name>
    <dbReference type="NCBI Taxonomy" id="559298"/>
    <lineage>
        <taxon>Eukaryota</taxon>
        <taxon>Fungi</taxon>
        <taxon>Dikarya</taxon>
        <taxon>Ascomycota</taxon>
        <taxon>Pezizomycotina</taxon>
        <taxon>Eurotiomycetes</taxon>
        <taxon>Eurotiomycetidae</taxon>
        <taxon>Onygenales</taxon>
        <taxon>Ajellomycetaceae</taxon>
        <taxon>Blastomyces</taxon>
    </lineage>
</organism>
<dbReference type="InterPro" id="IPR001841">
    <property type="entry name" value="Znf_RING"/>
</dbReference>
<evidence type="ECO:0000256" key="1">
    <source>
        <dbReference type="ARBA" id="ARBA00022723"/>
    </source>
</evidence>
<feature type="domain" description="RING-type" evidence="6">
    <location>
        <begin position="542"/>
        <end position="584"/>
    </location>
</feature>
<dbReference type="Proteomes" id="UP000002038">
    <property type="component" value="Unassembled WGS sequence"/>
</dbReference>